<reference evidence="1" key="2">
    <citation type="journal article" date="2015" name="Fish Shellfish Immunol.">
        <title>Early steps in the European eel (Anguilla anguilla)-Vibrio vulnificus interaction in the gills: Role of the RtxA13 toxin.</title>
        <authorList>
            <person name="Callol A."/>
            <person name="Pajuelo D."/>
            <person name="Ebbesson L."/>
            <person name="Teles M."/>
            <person name="MacKenzie S."/>
            <person name="Amaro C."/>
        </authorList>
    </citation>
    <scope>NUCLEOTIDE SEQUENCE</scope>
</reference>
<sequence>MGNKNVRNMLLLKDGVRHGTNWTCAPGEPTKMTKIKGKN</sequence>
<proteinExistence type="predicted"/>
<organism evidence="1">
    <name type="scientific">Anguilla anguilla</name>
    <name type="common">European freshwater eel</name>
    <name type="synonym">Muraena anguilla</name>
    <dbReference type="NCBI Taxonomy" id="7936"/>
    <lineage>
        <taxon>Eukaryota</taxon>
        <taxon>Metazoa</taxon>
        <taxon>Chordata</taxon>
        <taxon>Craniata</taxon>
        <taxon>Vertebrata</taxon>
        <taxon>Euteleostomi</taxon>
        <taxon>Actinopterygii</taxon>
        <taxon>Neopterygii</taxon>
        <taxon>Teleostei</taxon>
        <taxon>Anguilliformes</taxon>
        <taxon>Anguillidae</taxon>
        <taxon>Anguilla</taxon>
    </lineage>
</organism>
<protein>
    <submittedName>
        <fullName evidence="1">Uncharacterized protein</fullName>
    </submittedName>
</protein>
<name>A0A0E9PWN3_ANGAN</name>
<dbReference type="EMBL" id="GBXM01099678">
    <property type="protein sequence ID" value="JAH08899.1"/>
    <property type="molecule type" value="Transcribed_RNA"/>
</dbReference>
<reference evidence="1" key="1">
    <citation type="submission" date="2014-11" db="EMBL/GenBank/DDBJ databases">
        <authorList>
            <person name="Amaro Gonzalez C."/>
        </authorList>
    </citation>
    <scope>NUCLEOTIDE SEQUENCE</scope>
</reference>
<accession>A0A0E9PWN3</accession>
<evidence type="ECO:0000313" key="1">
    <source>
        <dbReference type="EMBL" id="JAH08899.1"/>
    </source>
</evidence>
<dbReference type="AlphaFoldDB" id="A0A0E9PWN3"/>